<organism evidence="10 11">
    <name type="scientific">Hydra vulgaris</name>
    <name type="common">Hydra</name>
    <name type="synonym">Hydra attenuata</name>
    <dbReference type="NCBI Taxonomy" id="6087"/>
    <lineage>
        <taxon>Eukaryota</taxon>
        <taxon>Metazoa</taxon>
        <taxon>Cnidaria</taxon>
        <taxon>Hydrozoa</taxon>
        <taxon>Hydroidolina</taxon>
        <taxon>Anthoathecata</taxon>
        <taxon>Aplanulata</taxon>
        <taxon>Hydridae</taxon>
        <taxon>Hydra</taxon>
    </lineage>
</organism>
<dbReference type="PANTHER" id="PTHR11492:SF8">
    <property type="entry name" value="NUCLEAR FACTOR I, ISOFORM B"/>
    <property type="match status" value="1"/>
</dbReference>
<keyword evidence="4" id="KW-0238">DNA-binding</keyword>
<dbReference type="PROSITE" id="PS51080">
    <property type="entry name" value="CTF_NFI_2"/>
    <property type="match status" value="1"/>
</dbReference>
<keyword evidence="6" id="KW-0804">Transcription</keyword>
<keyword evidence="5" id="KW-0010">Activator</keyword>
<name>A0ABM4C669_HYDVU</name>
<dbReference type="Gene3D" id="3.90.520.10">
    <property type="entry name" value="SMAD MH1 domain"/>
    <property type="match status" value="1"/>
</dbReference>
<evidence type="ECO:0000256" key="4">
    <source>
        <dbReference type="ARBA" id="ARBA00023125"/>
    </source>
</evidence>
<dbReference type="RefSeq" id="XP_065657085.1">
    <property type="nucleotide sequence ID" value="XM_065801013.1"/>
</dbReference>
<dbReference type="Proteomes" id="UP001652625">
    <property type="component" value="Chromosome 07"/>
</dbReference>
<dbReference type="InterPro" id="IPR000647">
    <property type="entry name" value="CTF/NFI"/>
</dbReference>
<evidence type="ECO:0000256" key="5">
    <source>
        <dbReference type="ARBA" id="ARBA00023159"/>
    </source>
</evidence>
<dbReference type="Pfam" id="PF03165">
    <property type="entry name" value="MH1"/>
    <property type="match status" value="1"/>
</dbReference>
<gene>
    <name evidence="11" type="primary">LOC100200021</name>
</gene>
<dbReference type="SUPFAM" id="SSF56366">
    <property type="entry name" value="SMAD MH1 domain"/>
    <property type="match status" value="1"/>
</dbReference>
<proteinExistence type="predicted"/>
<dbReference type="InterPro" id="IPR036578">
    <property type="entry name" value="SMAD_MH1_sf"/>
</dbReference>
<evidence type="ECO:0000256" key="1">
    <source>
        <dbReference type="ARBA" id="ARBA00004123"/>
    </source>
</evidence>
<dbReference type="Pfam" id="PF10524">
    <property type="entry name" value="NfI_DNAbd_pre-N"/>
    <property type="match status" value="1"/>
</dbReference>
<reference evidence="11" key="1">
    <citation type="submission" date="2025-08" db="UniProtKB">
        <authorList>
            <consortium name="RefSeq"/>
        </authorList>
    </citation>
    <scope>IDENTIFICATION</scope>
</reference>
<sequence length="475" mass="55256">MVKRSGETMEKEEQQPFIEECLPKIKLEFSYLWMNYQARKRKYFKKHQTKMPIEMTKKTKKEIEEQPMEEKLKWAQNLLRKLKKDIKPESRDEFVKAVKGIKHTNCVLTNPDQKGKMRRIDCLRQADKVWRLDLVIMVLFHAAPLESTDGERLARMPVCKQKALCINPHHIGLLAKGLDIYLSNYLYKKDIEGSPNIILTGILIKDKATPVVQEKSSPYSELEVFHKELPPVKIRINDRCHPFLQHATSTDLFDINNNNNNDTDLPVTKDHKNQEEHLNQSIKMYKNSMYSSIYNRTIARPSQKQRSFSSPSPQTRAYSLDSSNEIDIDLEQSMIYSYPQNGCSTHQFNHQNDFAINRETTNRNYQQSQVPSFPQSHYQHQQISNYTSTMYVPPIDYNSSCGSEISSASMTSYNSENSFPTHNYQQPSHQQPSVNFYYDSATPSRFYQMPLHNIPMGEVASKTNFYANFGGYPSN</sequence>
<keyword evidence="10" id="KW-1185">Reference proteome</keyword>
<dbReference type="InterPro" id="IPR003619">
    <property type="entry name" value="MAD_homology1_Dwarfin-type"/>
</dbReference>
<protein>
    <submittedName>
        <fullName evidence="11">Uncharacterized protein LOC100200021 isoform X1</fullName>
    </submittedName>
</protein>
<dbReference type="InterPro" id="IPR020604">
    <property type="entry name" value="CTF/NFI_DNA-bd-dom"/>
</dbReference>
<comment type="subcellular location">
    <subcellularLocation>
        <location evidence="1">Nucleus</location>
    </subcellularLocation>
</comment>
<dbReference type="SMART" id="SM00523">
    <property type="entry name" value="DWA"/>
    <property type="match status" value="1"/>
</dbReference>
<accession>A0ABM4C669</accession>
<keyword evidence="3" id="KW-0805">Transcription regulation</keyword>
<evidence type="ECO:0000256" key="2">
    <source>
        <dbReference type="ARBA" id="ARBA00022705"/>
    </source>
</evidence>
<evidence type="ECO:0000256" key="8">
    <source>
        <dbReference type="SAM" id="MobiDB-lite"/>
    </source>
</evidence>
<evidence type="ECO:0000256" key="3">
    <source>
        <dbReference type="ARBA" id="ARBA00023015"/>
    </source>
</evidence>
<dbReference type="GeneID" id="100200021"/>
<dbReference type="InterPro" id="IPR019548">
    <property type="entry name" value="CTF/NFI_DNA-bd_N"/>
</dbReference>
<keyword evidence="2" id="KW-0235">DNA replication</keyword>
<evidence type="ECO:0000259" key="9">
    <source>
        <dbReference type="PROSITE" id="PS51080"/>
    </source>
</evidence>
<evidence type="ECO:0000256" key="6">
    <source>
        <dbReference type="ARBA" id="ARBA00023163"/>
    </source>
</evidence>
<evidence type="ECO:0000313" key="11">
    <source>
        <dbReference type="RefSeq" id="XP_065657085.1"/>
    </source>
</evidence>
<feature type="region of interest" description="Disordered" evidence="8">
    <location>
        <begin position="300"/>
        <end position="321"/>
    </location>
</feature>
<dbReference type="PANTHER" id="PTHR11492">
    <property type="entry name" value="NUCLEAR FACTOR I"/>
    <property type="match status" value="1"/>
</dbReference>
<evidence type="ECO:0000256" key="7">
    <source>
        <dbReference type="ARBA" id="ARBA00023242"/>
    </source>
</evidence>
<feature type="domain" description="CTF/NF-I" evidence="9">
    <location>
        <begin position="3"/>
        <end position="197"/>
    </location>
</feature>
<keyword evidence="7" id="KW-0539">Nucleus</keyword>
<evidence type="ECO:0000313" key="10">
    <source>
        <dbReference type="Proteomes" id="UP001652625"/>
    </source>
</evidence>